<evidence type="ECO:0000256" key="1">
    <source>
        <dbReference type="SAM" id="MobiDB-lite"/>
    </source>
</evidence>
<keyword evidence="2" id="KW-1133">Transmembrane helix</keyword>
<sequence>MSYRTVFREAVGEIPPTSIDVEQVIRRQRRRHRLGRIGLAAVVGAAVLGVTVPLAVAGGPGPDLPASSPSPSPTAQPARSPRPEPGTTFGATDLAVFAALAREAPDVEWTTPRWQPDGDLATWNSGGSTGPYFGQGRLRAGDRAGDFLVQLERSGNLDPCTPEMIRNNGCIDSSGPAGEKIQTWSNQNPVDLLPSRPGMPAPPTTGTSDRFSTRYDVLVERPDGTFLIVTVQADGEDPPLTLAQLTAVALDPAITLG</sequence>
<keyword evidence="4" id="KW-1185">Reference proteome</keyword>
<gene>
    <name evidence="3" type="ORF">GCM10023176_21710</name>
</gene>
<organism evidence="3 4">
    <name type="scientific">Micromonospora coerulea</name>
    <dbReference type="NCBI Taxonomy" id="47856"/>
    <lineage>
        <taxon>Bacteria</taxon>
        <taxon>Bacillati</taxon>
        <taxon>Actinomycetota</taxon>
        <taxon>Actinomycetes</taxon>
        <taxon>Micromonosporales</taxon>
        <taxon>Micromonosporaceae</taxon>
        <taxon>Micromonospora</taxon>
    </lineage>
</organism>
<evidence type="ECO:0000313" key="4">
    <source>
        <dbReference type="Proteomes" id="UP001500307"/>
    </source>
</evidence>
<dbReference type="EMBL" id="BAABGU010000010">
    <property type="protein sequence ID" value="GAA4568059.1"/>
    <property type="molecule type" value="Genomic_DNA"/>
</dbReference>
<feature type="transmembrane region" description="Helical" evidence="2">
    <location>
        <begin position="37"/>
        <end position="58"/>
    </location>
</feature>
<keyword evidence="2" id="KW-0812">Transmembrane</keyword>
<keyword evidence="2" id="KW-0472">Membrane</keyword>
<accession>A0ABP8SIB2</accession>
<feature type="region of interest" description="Disordered" evidence="1">
    <location>
        <begin position="191"/>
        <end position="210"/>
    </location>
</feature>
<proteinExistence type="predicted"/>
<name>A0ABP8SIB2_9ACTN</name>
<reference evidence="4" key="1">
    <citation type="journal article" date="2019" name="Int. J. Syst. Evol. Microbiol.">
        <title>The Global Catalogue of Microorganisms (GCM) 10K type strain sequencing project: providing services to taxonomists for standard genome sequencing and annotation.</title>
        <authorList>
            <consortium name="The Broad Institute Genomics Platform"/>
            <consortium name="The Broad Institute Genome Sequencing Center for Infectious Disease"/>
            <person name="Wu L."/>
            <person name="Ma J."/>
        </authorList>
    </citation>
    <scope>NUCLEOTIDE SEQUENCE [LARGE SCALE GENOMIC DNA]</scope>
    <source>
        <strain evidence="4">JCM 3175</strain>
    </source>
</reference>
<feature type="region of interest" description="Disordered" evidence="1">
    <location>
        <begin position="61"/>
        <end position="89"/>
    </location>
</feature>
<protein>
    <submittedName>
        <fullName evidence="3">Uncharacterized protein</fullName>
    </submittedName>
</protein>
<dbReference type="RefSeq" id="WP_346118612.1">
    <property type="nucleotide sequence ID" value="NZ_BAABGU010000010.1"/>
</dbReference>
<dbReference type="Proteomes" id="UP001500307">
    <property type="component" value="Unassembled WGS sequence"/>
</dbReference>
<comment type="caution">
    <text evidence="3">The sequence shown here is derived from an EMBL/GenBank/DDBJ whole genome shotgun (WGS) entry which is preliminary data.</text>
</comment>
<evidence type="ECO:0000256" key="2">
    <source>
        <dbReference type="SAM" id="Phobius"/>
    </source>
</evidence>
<evidence type="ECO:0000313" key="3">
    <source>
        <dbReference type="EMBL" id="GAA4568059.1"/>
    </source>
</evidence>